<dbReference type="PROSITE" id="PS00107">
    <property type="entry name" value="PROTEIN_KINASE_ATP"/>
    <property type="match status" value="1"/>
</dbReference>
<keyword evidence="7" id="KW-1185">Reference proteome</keyword>
<accession>A0A9P3LRN2</accession>
<dbReference type="InterPro" id="IPR011009">
    <property type="entry name" value="Kinase-like_dom_sf"/>
</dbReference>
<feature type="compositionally biased region" description="Polar residues" evidence="4">
    <location>
        <begin position="50"/>
        <end position="73"/>
    </location>
</feature>
<dbReference type="InterPro" id="IPR017441">
    <property type="entry name" value="Protein_kinase_ATP_BS"/>
</dbReference>
<reference evidence="6" key="2">
    <citation type="journal article" date="2022" name="Microbiol. Resour. Announc.">
        <title>Whole-Genome Sequence of Entomortierella parvispora E1425, a Mucoromycotan Fungus Associated with Burkholderiaceae-Related Endosymbiotic Bacteria.</title>
        <authorList>
            <person name="Herlambang A."/>
            <person name="Guo Y."/>
            <person name="Takashima Y."/>
            <person name="Narisawa K."/>
            <person name="Ohta H."/>
            <person name="Nishizawa T."/>
        </authorList>
    </citation>
    <scope>NUCLEOTIDE SEQUENCE</scope>
    <source>
        <strain evidence="6">E1425</strain>
    </source>
</reference>
<dbReference type="GO" id="GO:0045719">
    <property type="term" value="P:negative regulation of glycogen biosynthetic process"/>
    <property type="evidence" value="ECO:0007669"/>
    <property type="project" value="TreeGrafter"/>
</dbReference>
<feature type="compositionally biased region" description="Low complexity" evidence="4">
    <location>
        <begin position="401"/>
        <end position="415"/>
    </location>
</feature>
<dbReference type="Pfam" id="PF00069">
    <property type="entry name" value="Pkinase"/>
    <property type="match status" value="1"/>
</dbReference>
<feature type="region of interest" description="Disordered" evidence="4">
    <location>
        <begin position="796"/>
        <end position="819"/>
    </location>
</feature>
<name>A0A9P3LRN2_9FUNG</name>
<dbReference type="PROSITE" id="PS50011">
    <property type="entry name" value="PROTEIN_KINASE_DOM"/>
    <property type="match status" value="1"/>
</dbReference>
<protein>
    <recommendedName>
        <fullName evidence="5">Protein kinase domain-containing protein</fullName>
    </recommendedName>
</protein>
<dbReference type="PROSITE" id="PS00108">
    <property type="entry name" value="PROTEIN_KINASE_ST"/>
    <property type="match status" value="1"/>
</dbReference>
<evidence type="ECO:0000256" key="1">
    <source>
        <dbReference type="ARBA" id="ARBA00022741"/>
    </source>
</evidence>
<feature type="region of interest" description="Disordered" evidence="4">
    <location>
        <begin position="29"/>
        <end position="129"/>
    </location>
</feature>
<feature type="compositionally biased region" description="Basic residues" evidence="4">
    <location>
        <begin position="160"/>
        <end position="169"/>
    </location>
</feature>
<feature type="compositionally biased region" description="Basic residues" evidence="4">
    <location>
        <begin position="244"/>
        <end position="253"/>
    </location>
</feature>
<feature type="region of interest" description="Disordered" evidence="4">
    <location>
        <begin position="401"/>
        <end position="495"/>
    </location>
</feature>
<dbReference type="SUPFAM" id="SSF56112">
    <property type="entry name" value="Protein kinase-like (PK-like)"/>
    <property type="match status" value="1"/>
</dbReference>
<feature type="compositionally biased region" description="Basic residues" evidence="4">
    <location>
        <begin position="443"/>
        <end position="458"/>
    </location>
</feature>
<dbReference type="AlphaFoldDB" id="A0A9P3LRN2"/>
<dbReference type="OrthoDB" id="6513151at2759"/>
<dbReference type="GO" id="GO:0005524">
    <property type="term" value="F:ATP binding"/>
    <property type="evidence" value="ECO:0007669"/>
    <property type="project" value="UniProtKB-UniRule"/>
</dbReference>
<feature type="region of interest" description="Disordered" evidence="4">
    <location>
        <begin position="157"/>
        <end position="256"/>
    </location>
</feature>
<dbReference type="Gene3D" id="1.10.510.10">
    <property type="entry name" value="Transferase(Phosphotransferase) domain 1"/>
    <property type="match status" value="1"/>
</dbReference>
<dbReference type="GO" id="GO:0004674">
    <property type="term" value="F:protein serine/threonine kinase activity"/>
    <property type="evidence" value="ECO:0007669"/>
    <property type="project" value="TreeGrafter"/>
</dbReference>
<evidence type="ECO:0000259" key="5">
    <source>
        <dbReference type="PROSITE" id="PS50011"/>
    </source>
</evidence>
<comment type="caution">
    <text evidence="6">The sequence shown here is derived from an EMBL/GenBank/DDBJ whole genome shotgun (WGS) entry which is preliminary data.</text>
</comment>
<sequence length="860" mass="94991">MPSPLHAQLRNTLFPTAAMALATNQLDRAYKGQGQYEESEGETSSTTDSPPNGKTYTSSGNTSGSASPASSIIDTPGTEHDSMPPKHPYPPHHNNHVQHPYQPQPQPQQQQYHRVHTPSNLSQGRPLLTRVDTDTTDVLVSETLSIEFLSSHEDDDALHHNHRNHHHQHPSLYQNNNGNGQGQSHAVQISHPHAHTSPPTPASPIHAPHHYHSQQSHQPNPLPSSPPADTLPHGFRLQSPPLTKKTRGSRGKAKVASEIEIAENPVVEIKDCTPAAHNNSVSFHPAAPSRNSTHIDPTAFHPTPAHILSMQLDEDRFNTQATSSTPTASNIVKRASSLFRRRNSTTRAAAPHPTIKTMVATLIPAVMPATPAAAPVKPTTGGGRRTSHGIFHDLKRFLRSRSNSSTAASSPMTPNFPNFLPPSGHPEGLPLDGHDPHYDTHPYHHYLHQSQAHHHPHHSTVQQLPQLHQPQQPQAPQRRPSPPLALPPLNPHGNQIECDLRKKYGKLGKVLGKGTGGTVRLIRRASDQRMFAIKQFRKRKADEDERAYLKKVLSEYCLGSTLHHPNIIETLDIVQEKSSKAGGDDKFFEVMEFARYELFTAVMDGRMEREEVACCFRGIVEGVAYLHQMGVAHRDLKLDNVVMNERGIVKIIDFGCSMVFRDPFQSQIQLVKGISGSDPYIAPEVFTEEHDPSAADVWSLGIIFVCMTLRRFPWTMPKADVDPSFQAFVNPSGNGKLRLLKLLPRESRSILSRMLEVNSALRAKMSEVLADPWIQSIEACTVDKICLFHPHHLGGNAISNPNPQKNPNAPMREEEDEDVTAVEGMGVKERPHSFSSSTSSSLTAAAETLLLTQIPVMPVH</sequence>
<keyword evidence="1 3" id="KW-0547">Nucleotide-binding</keyword>
<dbReference type="InterPro" id="IPR000719">
    <property type="entry name" value="Prot_kinase_dom"/>
</dbReference>
<feature type="compositionally biased region" description="Low complexity" evidence="4">
    <location>
        <begin position="97"/>
        <end position="112"/>
    </location>
</feature>
<proteinExistence type="predicted"/>
<dbReference type="GO" id="GO:0005829">
    <property type="term" value="C:cytosol"/>
    <property type="evidence" value="ECO:0007669"/>
    <property type="project" value="TreeGrafter"/>
</dbReference>
<dbReference type="EMBL" id="BQFW01000001">
    <property type="protein sequence ID" value="GJJ68034.1"/>
    <property type="molecule type" value="Genomic_DNA"/>
</dbReference>
<evidence type="ECO:0000313" key="6">
    <source>
        <dbReference type="EMBL" id="GJJ68034.1"/>
    </source>
</evidence>
<feature type="compositionally biased region" description="Basic and acidic residues" evidence="4">
    <location>
        <begin position="432"/>
        <end position="442"/>
    </location>
</feature>
<dbReference type="Proteomes" id="UP000827284">
    <property type="component" value="Unassembled WGS sequence"/>
</dbReference>
<feature type="binding site" evidence="3">
    <location>
        <position position="534"/>
    </location>
    <ligand>
        <name>ATP</name>
        <dbReference type="ChEBI" id="CHEBI:30616"/>
    </ligand>
</feature>
<evidence type="ECO:0000256" key="2">
    <source>
        <dbReference type="ARBA" id="ARBA00022840"/>
    </source>
</evidence>
<feature type="compositionally biased region" description="Low complexity" evidence="4">
    <location>
        <begin position="462"/>
        <end position="478"/>
    </location>
</feature>
<feature type="domain" description="Protein kinase" evidence="5">
    <location>
        <begin position="505"/>
        <end position="774"/>
    </location>
</feature>
<dbReference type="GO" id="GO:0005634">
    <property type="term" value="C:nucleus"/>
    <property type="evidence" value="ECO:0007669"/>
    <property type="project" value="TreeGrafter"/>
</dbReference>
<gene>
    <name evidence="6" type="ORF">EMPS_00380</name>
</gene>
<feature type="compositionally biased region" description="Pro residues" evidence="4">
    <location>
        <begin position="479"/>
        <end position="490"/>
    </location>
</feature>
<dbReference type="GO" id="GO:0035556">
    <property type="term" value="P:intracellular signal transduction"/>
    <property type="evidence" value="ECO:0007669"/>
    <property type="project" value="TreeGrafter"/>
</dbReference>
<evidence type="ECO:0000256" key="3">
    <source>
        <dbReference type="PROSITE-ProRule" id="PRU10141"/>
    </source>
</evidence>
<organism evidence="6 7">
    <name type="scientific">Entomortierella parvispora</name>
    <dbReference type="NCBI Taxonomy" id="205924"/>
    <lineage>
        <taxon>Eukaryota</taxon>
        <taxon>Fungi</taxon>
        <taxon>Fungi incertae sedis</taxon>
        <taxon>Mucoromycota</taxon>
        <taxon>Mortierellomycotina</taxon>
        <taxon>Mortierellomycetes</taxon>
        <taxon>Mortierellales</taxon>
        <taxon>Mortierellaceae</taxon>
        <taxon>Entomortierella</taxon>
    </lineage>
</organism>
<reference evidence="6" key="1">
    <citation type="submission" date="2021-11" db="EMBL/GenBank/DDBJ databases">
        <authorList>
            <person name="Herlambang A."/>
            <person name="Guo Y."/>
            <person name="Takashima Y."/>
            <person name="Nishizawa T."/>
        </authorList>
    </citation>
    <scope>NUCLEOTIDE SEQUENCE</scope>
    <source>
        <strain evidence="6">E1425</strain>
    </source>
</reference>
<evidence type="ECO:0000313" key="7">
    <source>
        <dbReference type="Proteomes" id="UP000827284"/>
    </source>
</evidence>
<dbReference type="SMART" id="SM00220">
    <property type="entry name" value="S_TKc"/>
    <property type="match status" value="1"/>
</dbReference>
<evidence type="ECO:0000256" key="4">
    <source>
        <dbReference type="SAM" id="MobiDB-lite"/>
    </source>
</evidence>
<keyword evidence="2 3" id="KW-0067">ATP-binding</keyword>
<dbReference type="PANTHER" id="PTHR24346">
    <property type="entry name" value="MAP/MICROTUBULE AFFINITY-REGULATING KINASE"/>
    <property type="match status" value="1"/>
</dbReference>
<feature type="compositionally biased region" description="Polar residues" evidence="4">
    <location>
        <begin position="797"/>
        <end position="807"/>
    </location>
</feature>
<dbReference type="PANTHER" id="PTHR24346:SF51">
    <property type="entry name" value="PAS DOMAIN-CONTAINING SERINE_THREONINE-PROTEIN KINASE"/>
    <property type="match status" value="1"/>
</dbReference>
<dbReference type="InterPro" id="IPR008271">
    <property type="entry name" value="Ser/Thr_kinase_AS"/>
</dbReference>